<keyword evidence="4" id="KW-0804">Transcription</keyword>
<gene>
    <name evidence="7" type="ORF">FCE95_04025</name>
</gene>
<feature type="domain" description="RNA polymerase sigma-70 region 2" evidence="5">
    <location>
        <begin position="28"/>
        <end position="94"/>
    </location>
</feature>
<dbReference type="Proteomes" id="UP000308707">
    <property type="component" value="Unassembled WGS sequence"/>
</dbReference>
<evidence type="ECO:0000256" key="2">
    <source>
        <dbReference type="ARBA" id="ARBA00023015"/>
    </source>
</evidence>
<dbReference type="InterPro" id="IPR013249">
    <property type="entry name" value="RNA_pol_sigma70_r4_t2"/>
</dbReference>
<dbReference type="NCBIfam" id="TIGR02937">
    <property type="entry name" value="sigma70-ECF"/>
    <property type="match status" value="1"/>
</dbReference>
<dbReference type="GO" id="GO:0003677">
    <property type="term" value="F:DNA binding"/>
    <property type="evidence" value="ECO:0007669"/>
    <property type="project" value="InterPro"/>
</dbReference>
<feature type="domain" description="RNA polymerase sigma factor 70 region 4 type 2" evidence="6">
    <location>
        <begin position="127"/>
        <end position="179"/>
    </location>
</feature>
<evidence type="ECO:0000256" key="4">
    <source>
        <dbReference type="ARBA" id="ARBA00023163"/>
    </source>
</evidence>
<dbReference type="AlphaFoldDB" id="A0A4U5JUE7"/>
<comment type="caution">
    <text evidence="7">The sequence shown here is derived from an EMBL/GenBank/DDBJ whole genome shotgun (WGS) entry which is preliminary data.</text>
</comment>
<reference evidence="7 8" key="1">
    <citation type="submission" date="2019-04" db="EMBL/GenBank/DDBJ databases">
        <title>Reference strain of H23.</title>
        <authorList>
            <person name="Luo X."/>
        </authorList>
    </citation>
    <scope>NUCLEOTIDE SEQUENCE [LARGE SCALE GENOMIC DNA]</scope>
    <source>
        <strain evidence="7 8">H23</strain>
    </source>
</reference>
<dbReference type="SUPFAM" id="SSF88946">
    <property type="entry name" value="Sigma2 domain of RNA polymerase sigma factors"/>
    <property type="match status" value="1"/>
</dbReference>
<dbReference type="GO" id="GO:0016987">
    <property type="term" value="F:sigma factor activity"/>
    <property type="evidence" value="ECO:0007669"/>
    <property type="project" value="UniProtKB-KW"/>
</dbReference>
<evidence type="ECO:0000256" key="3">
    <source>
        <dbReference type="ARBA" id="ARBA00023082"/>
    </source>
</evidence>
<dbReference type="Gene3D" id="1.10.10.10">
    <property type="entry name" value="Winged helix-like DNA-binding domain superfamily/Winged helix DNA-binding domain"/>
    <property type="match status" value="1"/>
</dbReference>
<dbReference type="InterPro" id="IPR039425">
    <property type="entry name" value="RNA_pol_sigma-70-like"/>
</dbReference>
<proteinExistence type="inferred from homology"/>
<dbReference type="RefSeq" id="WP_137265682.1">
    <property type="nucleotide sequence ID" value="NZ_SZUA01000001.1"/>
</dbReference>
<dbReference type="Gene3D" id="1.10.1740.10">
    <property type="match status" value="1"/>
</dbReference>
<dbReference type="InterPro" id="IPR014284">
    <property type="entry name" value="RNA_pol_sigma-70_dom"/>
</dbReference>
<protein>
    <submittedName>
        <fullName evidence="7">Sigma-70 family RNA polymerase sigma factor</fullName>
    </submittedName>
</protein>
<evidence type="ECO:0000259" key="6">
    <source>
        <dbReference type="Pfam" id="PF08281"/>
    </source>
</evidence>
<evidence type="ECO:0000313" key="8">
    <source>
        <dbReference type="Proteomes" id="UP000308707"/>
    </source>
</evidence>
<sequence length="185" mass="20328">MPTSTDSDQLSALLRATAAGDRVAFEALYARTSAKLFGVCLRILGQPGEAEEALQDAYLAVWRKAERFDAALASPITWLAMVARNKAIDRLRADRVGRASTAIDLQAELADENPNAAALAEADAEGRRLRRCIDELPNEQRNAVRTAFFEGCTYEELAARSGHPLGTVKSWIRRGLLRLKACLER</sequence>
<dbReference type="InterPro" id="IPR036388">
    <property type="entry name" value="WH-like_DNA-bd_sf"/>
</dbReference>
<dbReference type="InterPro" id="IPR013324">
    <property type="entry name" value="RNA_pol_sigma_r3/r4-like"/>
</dbReference>
<keyword evidence="2" id="KW-0805">Transcription regulation</keyword>
<dbReference type="InterPro" id="IPR007627">
    <property type="entry name" value="RNA_pol_sigma70_r2"/>
</dbReference>
<accession>A0A4U5JUE7</accession>
<dbReference type="PANTHER" id="PTHR43133">
    <property type="entry name" value="RNA POLYMERASE ECF-TYPE SIGMA FACTO"/>
    <property type="match status" value="1"/>
</dbReference>
<keyword evidence="3" id="KW-0731">Sigma factor</keyword>
<comment type="similarity">
    <text evidence="1">Belongs to the sigma-70 factor family. ECF subfamily.</text>
</comment>
<dbReference type="OrthoDB" id="9784272at2"/>
<dbReference type="SUPFAM" id="SSF88659">
    <property type="entry name" value="Sigma3 and sigma4 domains of RNA polymerase sigma factors"/>
    <property type="match status" value="1"/>
</dbReference>
<dbReference type="PANTHER" id="PTHR43133:SF62">
    <property type="entry name" value="RNA POLYMERASE SIGMA FACTOR SIGZ"/>
    <property type="match status" value="1"/>
</dbReference>
<dbReference type="Pfam" id="PF04542">
    <property type="entry name" value="Sigma70_r2"/>
    <property type="match status" value="1"/>
</dbReference>
<evidence type="ECO:0000313" key="7">
    <source>
        <dbReference type="EMBL" id="TKR33474.1"/>
    </source>
</evidence>
<dbReference type="Pfam" id="PF08281">
    <property type="entry name" value="Sigma70_r4_2"/>
    <property type="match status" value="1"/>
</dbReference>
<evidence type="ECO:0000256" key="1">
    <source>
        <dbReference type="ARBA" id="ARBA00010641"/>
    </source>
</evidence>
<evidence type="ECO:0000259" key="5">
    <source>
        <dbReference type="Pfam" id="PF04542"/>
    </source>
</evidence>
<name>A0A4U5JUE7_9GAMM</name>
<dbReference type="GO" id="GO:0006352">
    <property type="term" value="P:DNA-templated transcription initiation"/>
    <property type="evidence" value="ECO:0007669"/>
    <property type="project" value="InterPro"/>
</dbReference>
<dbReference type="InterPro" id="IPR013325">
    <property type="entry name" value="RNA_pol_sigma_r2"/>
</dbReference>
<keyword evidence="8" id="KW-1185">Reference proteome</keyword>
<dbReference type="CDD" id="cd06171">
    <property type="entry name" value="Sigma70_r4"/>
    <property type="match status" value="1"/>
</dbReference>
<dbReference type="EMBL" id="SZUA01000001">
    <property type="protein sequence ID" value="TKR33474.1"/>
    <property type="molecule type" value="Genomic_DNA"/>
</dbReference>
<organism evidence="7 8">
    <name type="scientific">Luteimonas gilva</name>
    <dbReference type="NCBI Taxonomy" id="2572684"/>
    <lineage>
        <taxon>Bacteria</taxon>
        <taxon>Pseudomonadati</taxon>
        <taxon>Pseudomonadota</taxon>
        <taxon>Gammaproteobacteria</taxon>
        <taxon>Lysobacterales</taxon>
        <taxon>Lysobacteraceae</taxon>
        <taxon>Luteimonas</taxon>
    </lineage>
</organism>